<feature type="domain" description="Amino acid transporter transmembrane" evidence="8">
    <location>
        <begin position="53"/>
        <end position="413"/>
    </location>
</feature>
<feature type="compositionally biased region" description="Basic and acidic residues" evidence="6">
    <location>
        <begin position="23"/>
        <end position="36"/>
    </location>
</feature>
<keyword evidence="10" id="KW-1185">Reference proteome</keyword>
<feature type="transmembrane region" description="Helical" evidence="7">
    <location>
        <begin position="282"/>
        <end position="301"/>
    </location>
</feature>
<dbReference type="InterPro" id="IPR013057">
    <property type="entry name" value="AA_transpt_TM"/>
</dbReference>
<feature type="transmembrane region" description="Helical" evidence="7">
    <location>
        <begin position="321"/>
        <end position="339"/>
    </location>
</feature>
<evidence type="ECO:0000259" key="8">
    <source>
        <dbReference type="Pfam" id="PF01490"/>
    </source>
</evidence>
<evidence type="ECO:0000256" key="5">
    <source>
        <dbReference type="ARBA" id="ARBA00023136"/>
    </source>
</evidence>
<feature type="transmembrane region" description="Helical" evidence="7">
    <location>
        <begin position="386"/>
        <end position="405"/>
    </location>
</feature>
<evidence type="ECO:0000256" key="6">
    <source>
        <dbReference type="SAM" id="MobiDB-lite"/>
    </source>
</evidence>
<feature type="transmembrane region" description="Helical" evidence="7">
    <location>
        <begin position="360"/>
        <end position="380"/>
    </location>
</feature>
<keyword evidence="4 7" id="KW-1133">Transmembrane helix</keyword>
<feature type="transmembrane region" description="Helical" evidence="7">
    <location>
        <begin position="440"/>
        <end position="464"/>
    </location>
</feature>
<keyword evidence="5 7" id="KW-0472">Membrane</keyword>
<organism evidence="9 10">
    <name type="scientific">Bursaphelenchus okinawaensis</name>
    <dbReference type="NCBI Taxonomy" id="465554"/>
    <lineage>
        <taxon>Eukaryota</taxon>
        <taxon>Metazoa</taxon>
        <taxon>Ecdysozoa</taxon>
        <taxon>Nematoda</taxon>
        <taxon>Chromadorea</taxon>
        <taxon>Rhabditida</taxon>
        <taxon>Tylenchina</taxon>
        <taxon>Tylenchomorpha</taxon>
        <taxon>Aphelenchoidea</taxon>
        <taxon>Aphelenchoididae</taxon>
        <taxon>Bursaphelenchus</taxon>
    </lineage>
</organism>
<name>A0A811KXW4_9BILA</name>
<feature type="transmembrane region" description="Helical" evidence="7">
    <location>
        <begin position="83"/>
        <end position="111"/>
    </location>
</feature>
<dbReference type="PANTHER" id="PTHR48017">
    <property type="entry name" value="OS05G0424000 PROTEIN-RELATED"/>
    <property type="match status" value="1"/>
</dbReference>
<feature type="transmembrane region" description="Helical" evidence="7">
    <location>
        <begin position="140"/>
        <end position="162"/>
    </location>
</feature>
<protein>
    <recommendedName>
        <fullName evidence="8">Amino acid transporter transmembrane domain-containing protein</fullName>
    </recommendedName>
</protein>
<sequence length="519" mass="56879">MTSEEQSPLNMSSETGTSNVTSAERETAATKQKDSGSEASLTQSTEKHGITGLSWFVTALFMLGALVGGGLVTLPLATVRTNIYVSIFFIVLMGLMSIYSAHVLGLCWIMLMDRWPKYRQHCRKPYPEIATRAGGKFWKFAVSVCVDVTQFGTAVVYLLLSAKNIRDIILIYTSTEISYCYVVLIVAACFLPCTMLRSPQDFWGAVIMGMATSAISAVLITASGFLDYSTCGPVRELPPTMVTNYFLAVGTYMFSFCGHAAFPTIQHDMKKPTDFTKSAATAFTTMICLYIPVSLVGYLTYGDSMKSSIIGSIQITWIQQIVNIAITCHCILSLTITMNPLNQEIEDFFKVPHRFNLKRVLVRTMTMVAVVFVAESIPNFGPLLDLIGGSSMALSGLVFPCLFYLRLKASSAENNDGKAVDPHSLSIKDTLAKNNIQTNIISMFIIISAFFFSLATSGSAIYSLSSAQFVVPCYLQPFFGADRVDGVVGAVDCCGHWQNVTRSDDIKCSRVDMGMYEIN</sequence>
<dbReference type="Pfam" id="PF01490">
    <property type="entry name" value="Aa_trans"/>
    <property type="match status" value="1"/>
</dbReference>
<proteinExistence type="predicted"/>
<evidence type="ECO:0000256" key="7">
    <source>
        <dbReference type="SAM" id="Phobius"/>
    </source>
</evidence>
<keyword evidence="2" id="KW-0813">Transport</keyword>
<dbReference type="Proteomes" id="UP000783686">
    <property type="component" value="Unassembled WGS sequence"/>
</dbReference>
<evidence type="ECO:0000256" key="2">
    <source>
        <dbReference type="ARBA" id="ARBA00022448"/>
    </source>
</evidence>
<dbReference type="AlphaFoldDB" id="A0A811KXW4"/>
<feature type="region of interest" description="Disordered" evidence="6">
    <location>
        <begin position="1"/>
        <end position="43"/>
    </location>
</feature>
<evidence type="ECO:0000313" key="9">
    <source>
        <dbReference type="EMBL" id="CAD5220294.1"/>
    </source>
</evidence>
<evidence type="ECO:0000256" key="4">
    <source>
        <dbReference type="ARBA" id="ARBA00022989"/>
    </source>
</evidence>
<comment type="subcellular location">
    <subcellularLocation>
        <location evidence="1">Membrane</location>
    </subcellularLocation>
</comment>
<feature type="transmembrane region" description="Helical" evidence="7">
    <location>
        <begin position="168"/>
        <end position="190"/>
    </location>
</feature>
<feature type="transmembrane region" description="Helical" evidence="7">
    <location>
        <begin position="202"/>
        <end position="225"/>
    </location>
</feature>
<gene>
    <name evidence="9" type="ORF">BOKJ2_LOCUS8872</name>
</gene>
<feature type="transmembrane region" description="Helical" evidence="7">
    <location>
        <begin position="53"/>
        <end position="77"/>
    </location>
</feature>
<comment type="caution">
    <text evidence="9">The sequence shown here is derived from an EMBL/GenBank/DDBJ whole genome shotgun (WGS) entry which is preliminary data.</text>
</comment>
<dbReference type="GO" id="GO:0016020">
    <property type="term" value="C:membrane"/>
    <property type="evidence" value="ECO:0007669"/>
    <property type="project" value="UniProtKB-SubCell"/>
</dbReference>
<feature type="compositionally biased region" description="Polar residues" evidence="6">
    <location>
        <begin position="1"/>
        <end position="22"/>
    </location>
</feature>
<dbReference type="OrthoDB" id="655540at2759"/>
<dbReference type="EMBL" id="CAJFDH010000004">
    <property type="protein sequence ID" value="CAD5220294.1"/>
    <property type="molecule type" value="Genomic_DNA"/>
</dbReference>
<dbReference type="Proteomes" id="UP000614601">
    <property type="component" value="Unassembled WGS sequence"/>
</dbReference>
<evidence type="ECO:0000256" key="3">
    <source>
        <dbReference type="ARBA" id="ARBA00022692"/>
    </source>
</evidence>
<dbReference type="EMBL" id="CAJFCW020000004">
    <property type="protein sequence ID" value="CAG9113482.1"/>
    <property type="molecule type" value="Genomic_DNA"/>
</dbReference>
<feature type="transmembrane region" description="Helical" evidence="7">
    <location>
        <begin position="245"/>
        <end position="262"/>
    </location>
</feature>
<reference evidence="9" key="1">
    <citation type="submission" date="2020-09" db="EMBL/GenBank/DDBJ databases">
        <authorList>
            <person name="Kikuchi T."/>
        </authorList>
    </citation>
    <scope>NUCLEOTIDE SEQUENCE</scope>
    <source>
        <strain evidence="9">SH1</strain>
    </source>
</reference>
<evidence type="ECO:0000256" key="1">
    <source>
        <dbReference type="ARBA" id="ARBA00004370"/>
    </source>
</evidence>
<accession>A0A811KXW4</accession>
<evidence type="ECO:0000313" key="10">
    <source>
        <dbReference type="Proteomes" id="UP000614601"/>
    </source>
</evidence>
<keyword evidence="3 7" id="KW-0812">Transmembrane</keyword>
<dbReference type="FunFam" id="1.20.1740.10:FF:000052">
    <property type="entry name" value="Lysine histidine transporter-like 3"/>
    <property type="match status" value="1"/>
</dbReference>